<dbReference type="AlphaFoldDB" id="A0A9P0NCK0"/>
<evidence type="ECO:0000256" key="1">
    <source>
        <dbReference type="SAM" id="Coils"/>
    </source>
</evidence>
<proteinExistence type="predicted"/>
<keyword evidence="2" id="KW-0732">Signal</keyword>
<dbReference type="SUPFAM" id="SSF52058">
    <property type="entry name" value="L domain-like"/>
    <property type="match status" value="1"/>
</dbReference>
<evidence type="ECO:0000313" key="4">
    <source>
        <dbReference type="Proteomes" id="UP001153620"/>
    </source>
</evidence>
<evidence type="ECO:0000313" key="3">
    <source>
        <dbReference type="EMBL" id="CAH1710041.1"/>
    </source>
</evidence>
<reference evidence="3" key="2">
    <citation type="submission" date="2022-10" db="EMBL/GenBank/DDBJ databases">
        <authorList>
            <consortium name="ENA_rothamsted_submissions"/>
            <consortium name="culmorum"/>
            <person name="King R."/>
        </authorList>
    </citation>
    <scope>NUCLEOTIDE SEQUENCE</scope>
</reference>
<dbReference type="Proteomes" id="UP001153620">
    <property type="component" value="Chromosome 1"/>
</dbReference>
<sequence>MKVLFMLLFTILSPTSSINIECNYDLRDFYIIGSSYTCHVKINTYIISPDSVDIFSAKGTHKNEKNDHSVVAIKAENSKFLYFPHGLKKIFKKLKLIWIETCQMKEIHQTDLMLYPDLEILCVGGNDIQVLDEDLFKYNLELKVFSCWYCNIFHVDPKVFDNLPKLTDIWFVVNQCIDKKSDGTSVYVNDMIGAIKDKCMSPSFLMLKQKFDDFEEVHRNLSSERFNDKLEVLEKELKTSKFYNFPSLKKKIEEFKDQNIQNTCKTDKLETNSFKSEGMTALNMKINDIESDLKVSMIDTSRNVEYLVKNLQTSHEEELTALKDKIEDLRSSNENMARKIDKMSNKLEKLTEVLEKIDEKVSKFVQH</sequence>
<dbReference type="OrthoDB" id="7731029at2759"/>
<protein>
    <submittedName>
        <fullName evidence="3">Uncharacterized protein</fullName>
    </submittedName>
</protein>
<reference evidence="3" key="1">
    <citation type="submission" date="2022-01" db="EMBL/GenBank/DDBJ databases">
        <authorList>
            <person name="King R."/>
        </authorList>
    </citation>
    <scope>NUCLEOTIDE SEQUENCE</scope>
</reference>
<name>A0A9P0NCK0_9DIPT</name>
<gene>
    <name evidence="3" type="ORF">CHIRRI_LOCUS1448</name>
</gene>
<keyword evidence="1" id="KW-0175">Coiled coil</keyword>
<dbReference type="Gene3D" id="3.80.10.10">
    <property type="entry name" value="Ribonuclease Inhibitor"/>
    <property type="match status" value="1"/>
</dbReference>
<keyword evidence="4" id="KW-1185">Reference proteome</keyword>
<accession>A0A9P0NCK0</accession>
<feature type="coiled-coil region" evidence="1">
    <location>
        <begin position="312"/>
        <end position="360"/>
    </location>
</feature>
<organism evidence="3 4">
    <name type="scientific">Chironomus riparius</name>
    <dbReference type="NCBI Taxonomy" id="315576"/>
    <lineage>
        <taxon>Eukaryota</taxon>
        <taxon>Metazoa</taxon>
        <taxon>Ecdysozoa</taxon>
        <taxon>Arthropoda</taxon>
        <taxon>Hexapoda</taxon>
        <taxon>Insecta</taxon>
        <taxon>Pterygota</taxon>
        <taxon>Neoptera</taxon>
        <taxon>Endopterygota</taxon>
        <taxon>Diptera</taxon>
        <taxon>Nematocera</taxon>
        <taxon>Chironomoidea</taxon>
        <taxon>Chironomidae</taxon>
        <taxon>Chironominae</taxon>
        <taxon>Chironomus</taxon>
    </lineage>
</organism>
<dbReference type="InterPro" id="IPR032675">
    <property type="entry name" value="LRR_dom_sf"/>
</dbReference>
<feature type="signal peptide" evidence="2">
    <location>
        <begin position="1"/>
        <end position="17"/>
    </location>
</feature>
<feature type="chain" id="PRO_5040432018" evidence="2">
    <location>
        <begin position="18"/>
        <end position="367"/>
    </location>
</feature>
<evidence type="ECO:0000256" key="2">
    <source>
        <dbReference type="SAM" id="SignalP"/>
    </source>
</evidence>
<dbReference type="EMBL" id="OU895877">
    <property type="protein sequence ID" value="CAH1710041.1"/>
    <property type="molecule type" value="Genomic_DNA"/>
</dbReference>